<dbReference type="SUPFAM" id="SSF48264">
    <property type="entry name" value="Cytochrome P450"/>
    <property type="match status" value="1"/>
</dbReference>
<dbReference type="PRINTS" id="PR00463">
    <property type="entry name" value="EP450I"/>
</dbReference>
<dbReference type="Gene3D" id="1.10.630.10">
    <property type="entry name" value="Cytochrome P450"/>
    <property type="match status" value="1"/>
</dbReference>
<keyword evidence="8" id="KW-0503">Monooxygenase</keyword>
<dbReference type="InterPro" id="IPR050364">
    <property type="entry name" value="Cytochrome_P450_fung"/>
</dbReference>
<accession>A0A9P6ZTT5</accession>
<feature type="transmembrane region" description="Helical" evidence="9">
    <location>
        <begin position="198"/>
        <end position="218"/>
    </location>
</feature>
<dbReference type="InterPro" id="IPR036396">
    <property type="entry name" value="Cyt_P450_sf"/>
</dbReference>
<comment type="cofactor">
    <cofactor evidence="1">
        <name>heme</name>
        <dbReference type="ChEBI" id="CHEBI:30413"/>
    </cofactor>
</comment>
<evidence type="ECO:0000256" key="3">
    <source>
        <dbReference type="ARBA" id="ARBA00010617"/>
    </source>
</evidence>
<dbReference type="GO" id="GO:0016705">
    <property type="term" value="F:oxidoreductase activity, acting on paired donors, with incorporation or reduction of molecular oxygen"/>
    <property type="evidence" value="ECO:0007669"/>
    <property type="project" value="InterPro"/>
</dbReference>
<evidence type="ECO:0000256" key="2">
    <source>
        <dbReference type="ARBA" id="ARBA00005179"/>
    </source>
</evidence>
<proteinExistence type="inferred from homology"/>
<keyword evidence="9" id="KW-0812">Transmembrane</keyword>
<dbReference type="GO" id="GO:0005506">
    <property type="term" value="F:iron ion binding"/>
    <property type="evidence" value="ECO:0007669"/>
    <property type="project" value="InterPro"/>
</dbReference>
<dbReference type="GO" id="GO:0020037">
    <property type="term" value="F:heme binding"/>
    <property type="evidence" value="ECO:0007669"/>
    <property type="project" value="InterPro"/>
</dbReference>
<organism evidence="10 11">
    <name type="scientific">Suillus placidus</name>
    <dbReference type="NCBI Taxonomy" id="48579"/>
    <lineage>
        <taxon>Eukaryota</taxon>
        <taxon>Fungi</taxon>
        <taxon>Dikarya</taxon>
        <taxon>Basidiomycota</taxon>
        <taxon>Agaricomycotina</taxon>
        <taxon>Agaricomycetes</taxon>
        <taxon>Agaricomycetidae</taxon>
        <taxon>Boletales</taxon>
        <taxon>Suillineae</taxon>
        <taxon>Suillaceae</taxon>
        <taxon>Suillus</taxon>
    </lineage>
</organism>
<evidence type="ECO:0000256" key="6">
    <source>
        <dbReference type="ARBA" id="ARBA00023002"/>
    </source>
</evidence>
<evidence type="ECO:0000256" key="1">
    <source>
        <dbReference type="ARBA" id="ARBA00001971"/>
    </source>
</evidence>
<evidence type="ECO:0000256" key="4">
    <source>
        <dbReference type="ARBA" id="ARBA00022617"/>
    </source>
</evidence>
<keyword evidence="4" id="KW-0349">Heme</keyword>
<evidence type="ECO:0000256" key="8">
    <source>
        <dbReference type="ARBA" id="ARBA00023033"/>
    </source>
</evidence>
<evidence type="ECO:0000313" key="10">
    <source>
        <dbReference type="EMBL" id="KAG1775736.1"/>
    </source>
</evidence>
<comment type="caution">
    <text evidence="10">The sequence shown here is derived from an EMBL/GenBank/DDBJ whole genome shotgun (WGS) entry which is preliminary data.</text>
</comment>
<keyword evidence="5" id="KW-0479">Metal-binding</keyword>
<name>A0A9P6ZTT5_9AGAM</name>
<gene>
    <name evidence="10" type="ORF">EV702DRAFT_1046638</name>
</gene>
<keyword evidence="11" id="KW-1185">Reference proteome</keyword>
<evidence type="ECO:0000256" key="7">
    <source>
        <dbReference type="ARBA" id="ARBA00023004"/>
    </source>
</evidence>
<evidence type="ECO:0000256" key="9">
    <source>
        <dbReference type="SAM" id="Phobius"/>
    </source>
</evidence>
<dbReference type="Proteomes" id="UP000714275">
    <property type="component" value="Unassembled WGS sequence"/>
</dbReference>
<dbReference type="GO" id="GO:0004497">
    <property type="term" value="F:monooxygenase activity"/>
    <property type="evidence" value="ECO:0007669"/>
    <property type="project" value="UniProtKB-KW"/>
</dbReference>
<dbReference type="PANTHER" id="PTHR46300">
    <property type="entry name" value="P450, PUTATIVE (EUROFUNG)-RELATED-RELATED"/>
    <property type="match status" value="1"/>
</dbReference>
<dbReference type="AlphaFoldDB" id="A0A9P6ZTT5"/>
<keyword evidence="9" id="KW-0472">Membrane</keyword>
<protein>
    <submittedName>
        <fullName evidence="10">Cytochrome P450</fullName>
    </submittedName>
</protein>
<feature type="transmembrane region" description="Helical" evidence="9">
    <location>
        <begin position="6"/>
        <end position="25"/>
    </location>
</feature>
<keyword evidence="9" id="KW-1133">Transmembrane helix</keyword>
<reference evidence="10" key="1">
    <citation type="journal article" date="2020" name="New Phytol.">
        <title>Comparative genomics reveals dynamic genome evolution in host specialist ectomycorrhizal fungi.</title>
        <authorList>
            <person name="Lofgren L.A."/>
            <person name="Nguyen N.H."/>
            <person name="Vilgalys R."/>
            <person name="Ruytinx J."/>
            <person name="Liao H.L."/>
            <person name="Branco S."/>
            <person name="Kuo A."/>
            <person name="LaButti K."/>
            <person name="Lipzen A."/>
            <person name="Andreopoulos W."/>
            <person name="Pangilinan J."/>
            <person name="Riley R."/>
            <person name="Hundley H."/>
            <person name="Na H."/>
            <person name="Barry K."/>
            <person name="Grigoriev I.V."/>
            <person name="Stajich J.E."/>
            <person name="Kennedy P.G."/>
        </authorList>
    </citation>
    <scope>NUCLEOTIDE SEQUENCE</scope>
    <source>
        <strain evidence="10">DOB743</strain>
    </source>
</reference>
<keyword evidence="6" id="KW-0560">Oxidoreductase</keyword>
<comment type="similarity">
    <text evidence="3">Belongs to the cytochrome P450 family.</text>
</comment>
<dbReference type="InterPro" id="IPR002401">
    <property type="entry name" value="Cyt_P450_E_grp-I"/>
</dbReference>
<evidence type="ECO:0000313" key="11">
    <source>
        <dbReference type="Proteomes" id="UP000714275"/>
    </source>
</evidence>
<evidence type="ECO:0000256" key="5">
    <source>
        <dbReference type="ARBA" id="ARBA00022723"/>
    </source>
</evidence>
<dbReference type="InterPro" id="IPR001128">
    <property type="entry name" value="Cyt_P450"/>
</dbReference>
<dbReference type="PANTHER" id="PTHR46300:SF7">
    <property type="entry name" value="P450, PUTATIVE (EUROFUNG)-RELATED"/>
    <property type="match status" value="1"/>
</dbReference>
<dbReference type="Pfam" id="PF00067">
    <property type="entry name" value="p450"/>
    <property type="match status" value="1"/>
</dbReference>
<dbReference type="OrthoDB" id="2789670at2759"/>
<keyword evidence="7" id="KW-0408">Iron</keyword>
<comment type="pathway">
    <text evidence="2">Secondary metabolite biosynthesis.</text>
</comment>
<dbReference type="EMBL" id="JABBWD010000031">
    <property type="protein sequence ID" value="KAG1775736.1"/>
    <property type="molecule type" value="Genomic_DNA"/>
</dbReference>
<sequence>MAPTVDGHLAILAGIPLSFVTVTALRRFIKKRQNNPTLPLGPVLLPLVLRMMRKSSWSILSILQKPYWTSVLGLLRSTIPSHTRAIRWVREMVVNLVDDPQHYHNHFATFSLSVVMSPVYDYNSARDDPLVQIVIKALIPGFTLLTPDRTLMLKIFPFLLKLPDWCWGSSIKHNARASTERVNEMADVPFRYVQQYMVTSYETTVATLMVLVLAMVLYSDVQKRTQAKIDSVIGRDQLPTFEDRASLPYVDAVVRETFRWQPVVPLGVPHATSSDDVYDGYCIPKGTLHRMNSGNPTHLVLYQRGRYTDDASTWTAIVTMLTLDISSAKDDQGKVISFTPTFIAGVVRCPVIFPCNISARSTFIQTLWTVGEFPNFERDDSLPHLWSNWGTRGVVDQVPPASVYQASVTQRV</sequence>